<dbReference type="EMBL" id="SIXI01000006">
    <property type="protein sequence ID" value="TBO28853.1"/>
    <property type="molecule type" value="Genomic_DNA"/>
</dbReference>
<evidence type="ECO:0000313" key="3">
    <source>
        <dbReference type="Proteomes" id="UP000292120"/>
    </source>
</evidence>
<evidence type="ECO:0000313" key="2">
    <source>
        <dbReference type="EMBL" id="TBO28853.1"/>
    </source>
</evidence>
<dbReference type="SUPFAM" id="SSF54427">
    <property type="entry name" value="NTF2-like"/>
    <property type="match status" value="1"/>
</dbReference>
<protein>
    <submittedName>
        <fullName evidence="2">DUF4440 domain-containing protein</fullName>
    </submittedName>
</protein>
<proteinExistence type="predicted"/>
<dbReference type="OrthoDB" id="121974at2"/>
<dbReference type="Gene3D" id="3.10.450.50">
    <property type="match status" value="1"/>
</dbReference>
<name>A0A4Q9H013_9BURK</name>
<organism evidence="2 3">
    <name type="scientific">Aquabacterium lacunae</name>
    <dbReference type="NCBI Taxonomy" id="2528630"/>
    <lineage>
        <taxon>Bacteria</taxon>
        <taxon>Pseudomonadati</taxon>
        <taxon>Pseudomonadota</taxon>
        <taxon>Betaproteobacteria</taxon>
        <taxon>Burkholderiales</taxon>
        <taxon>Aquabacterium</taxon>
    </lineage>
</organism>
<comment type="caution">
    <text evidence="2">The sequence shown here is derived from an EMBL/GenBank/DDBJ whole genome shotgun (WGS) entry which is preliminary data.</text>
</comment>
<keyword evidence="3" id="KW-1185">Reference proteome</keyword>
<gene>
    <name evidence="2" type="ORF">EYS42_14695</name>
</gene>
<evidence type="ECO:0000259" key="1">
    <source>
        <dbReference type="Pfam" id="PF14534"/>
    </source>
</evidence>
<dbReference type="Proteomes" id="UP000292120">
    <property type="component" value="Unassembled WGS sequence"/>
</dbReference>
<sequence>MHLSPMDDLLKTLSALELALHHPGSTLTFREFDALLHPDFHEVGKSGQAYSRAEVLNFLSLHPGPMPTAAHDLQVSLLTPGCALLTYRSVHLDTPEPLHVLRSSVWQMHEGHWRLRYHQGTVAFC</sequence>
<dbReference type="AlphaFoldDB" id="A0A4Q9H013"/>
<dbReference type="InterPro" id="IPR027843">
    <property type="entry name" value="DUF4440"/>
</dbReference>
<dbReference type="InterPro" id="IPR032710">
    <property type="entry name" value="NTF2-like_dom_sf"/>
</dbReference>
<accession>A0A4Q9H013</accession>
<reference evidence="2 3" key="1">
    <citation type="submission" date="2019-02" db="EMBL/GenBank/DDBJ databases">
        <title>Aquabacterium sp. strain KMB7.</title>
        <authorList>
            <person name="Chen W.-M."/>
        </authorList>
    </citation>
    <scope>NUCLEOTIDE SEQUENCE [LARGE SCALE GENOMIC DNA]</scope>
    <source>
        <strain evidence="2 3">KMB7</strain>
    </source>
</reference>
<feature type="domain" description="DUF4440" evidence="1">
    <location>
        <begin position="16"/>
        <end position="115"/>
    </location>
</feature>
<dbReference type="Pfam" id="PF14534">
    <property type="entry name" value="DUF4440"/>
    <property type="match status" value="1"/>
</dbReference>